<accession>X1MZ58</accession>
<dbReference type="EMBL" id="BARV01027375">
    <property type="protein sequence ID" value="GAI36573.1"/>
    <property type="molecule type" value="Genomic_DNA"/>
</dbReference>
<keyword evidence="1" id="KW-1133">Transmembrane helix</keyword>
<comment type="caution">
    <text evidence="2">The sequence shown here is derived from an EMBL/GenBank/DDBJ whole genome shotgun (WGS) entry which is preliminary data.</text>
</comment>
<proteinExistence type="predicted"/>
<evidence type="ECO:0000313" key="2">
    <source>
        <dbReference type="EMBL" id="GAI36573.1"/>
    </source>
</evidence>
<evidence type="ECO:0000256" key="1">
    <source>
        <dbReference type="SAM" id="Phobius"/>
    </source>
</evidence>
<keyword evidence="1" id="KW-0812">Transmembrane</keyword>
<feature type="transmembrane region" description="Helical" evidence="1">
    <location>
        <begin position="53"/>
        <end position="69"/>
    </location>
</feature>
<reference evidence="2" key="1">
    <citation type="journal article" date="2014" name="Front. Microbiol.">
        <title>High frequency of phylogenetically diverse reductive dehalogenase-homologous genes in deep subseafloor sedimentary metagenomes.</title>
        <authorList>
            <person name="Kawai M."/>
            <person name="Futagami T."/>
            <person name="Toyoda A."/>
            <person name="Takaki Y."/>
            <person name="Nishi S."/>
            <person name="Hori S."/>
            <person name="Arai W."/>
            <person name="Tsubouchi T."/>
            <person name="Morono Y."/>
            <person name="Uchiyama I."/>
            <person name="Ito T."/>
            <person name="Fujiyama A."/>
            <person name="Inagaki F."/>
            <person name="Takami H."/>
        </authorList>
    </citation>
    <scope>NUCLEOTIDE SEQUENCE</scope>
    <source>
        <strain evidence="2">Expedition CK06-06</strain>
    </source>
</reference>
<feature type="transmembrane region" description="Helical" evidence="1">
    <location>
        <begin position="12"/>
        <end position="33"/>
    </location>
</feature>
<gene>
    <name evidence="2" type="ORF">S06H3_44060</name>
</gene>
<dbReference type="AlphaFoldDB" id="X1MZ58"/>
<keyword evidence="1" id="KW-0472">Membrane</keyword>
<name>X1MZ58_9ZZZZ</name>
<organism evidence="2">
    <name type="scientific">marine sediment metagenome</name>
    <dbReference type="NCBI Taxonomy" id="412755"/>
    <lineage>
        <taxon>unclassified sequences</taxon>
        <taxon>metagenomes</taxon>
        <taxon>ecological metagenomes</taxon>
    </lineage>
</organism>
<sequence>MNTLKFVLRWEAPSFLGGIALAAWAAYSLLTFVPDPPSQAFESAVSIFGRPTYITGLLIGLALTVRAWWKGARLASGR</sequence>
<protein>
    <submittedName>
        <fullName evidence="2">Uncharacterized protein</fullName>
    </submittedName>
</protein>